<dbReference type="AlphaFoldDB" id="A0A1D7USX2"/>
<comment type="similarity">
    <text evidence="2">Belongs to the major facilitator superfamily. Nitrate/nitrite porter (TC 2.A.1.8) family.</text>
</comment>
<dbReference type="GO" id="GO:0016020">
    <property type="term" value="C:membrane"/>
    <property type="evidence" value="ECO:0007669"/>
    <property type="project" value="UniProtKB-SubCell"/>
</dbReference>
<dbReference type="Proteomes" id="UP000094197">
    <property type="component" value="Chromosome 1"/>
</dbReference>
<accession>A0A1D7USX2</accession>
<evidence type="ECO:0000256" key="3">
    <source>
        <dbReference type="ARBA" id="ARBA00022692"/>
    </source>
</evidence>
<dbReference type="Pfam" id="PF07690">
    <property type="entry name" value="MFS_1"/>
    <property type="match status" value="1"/>
</dbReference>
<protein>
    <submittedName>
        <fullName evidence="9">MFS transporter</fullName>
    </submittedName>
</protein>
<feature type="transmembrane region" description="Helical" evidence="7">
    <location>
        <begin position="20"/>
        <end position="40"/>
    </location>
</feature>
<feature type="transmembrane region" description="Helical" evidence="7">
    <location>
        <begin position="138"/>
        <end position="158"/>
    </location>
</feature>
<keyword evidence="10" id="KW-1185">Reference proteome</keyword>
<name>A0A1D7USX2_9LEPT</name>
<dbReference type="GO" id="GO:0015112">
    <property type="term" value="F:nitrate transmembrane transporter activity"/>
    <property type="evidence" value="ECO:0007669"/>
    <property type="project" value="InterPro"/>
</dbReference>
<dbReference type="GO" id="GO:0042128">
    <property type="term" value="P:nitrate assimilation"/>
    <property type="evidence" value="ECO:0007669"/>
    <property type="project" value="UniProtKB-KW"/>
</dbReference>
<evidence type="ECO:0000313" key="10">
    <source>
        <dbReference type="Proteomes" id="UP000094197"/>
    </source>
</evidence>
<dbReference type="InterPro" id="IPR011701">
    <property type="entry name" value="MFS"/>
</dbReference>
<sequence length="404" mass="43090">MKKFKEFLSAGHFPTLLSSFLYFDFSFMVWMLLAALGVFLAEEFKLSPAQKGLMVSIPLLGGTLLRIPMGLLSDRFGSRKVALIGMLVTMVPLVLGWQFGNSMTEVYAIGLLLGVAGSSFAVALPLASRSYPAKYQGLVMGIAGAGNSGSVFATLFAPDIARSFGWHAAFGLALIPMSLVFIFFFFFAKEDEIKPSGKTILEYLAPIKSGDALVFSFLYSITFGGFVGLASFLPMFYYDQYGADKVTTGLYTTYCIIGASMVRPFGGYLSDRFGGASVLIVVLIAASLILFGISTLPALGVILPLFVLLMLCLGLGNGSVFQLVPSRFKKDIGIITGFVGAFGGFGGFLVPNLLGSLKSAWGTYAAGFTALAFIVLVAAAVLYGTNFYVWSKSPDEADLGMESA</sequence>
<evidence type="ECO:0000256" key="6">
    <source>
        <dbReference type="ARBA" id="ARBA00023136"/>
    </source>
</evidence>
<evidence type="ECO:0000256" key="7">
    <source>
        <dbReference type="SAM" id="Phobius"/>
    </source>
</evidence>
<feature type="transmembrane region" description="Helical" evidence="7">
    <location>
        <begin position="106"/>
        <end position="126"/>
    </location>
</feature>
<keyword evidence="4 7" id="KW-1133">Transmembrane helix</keyword>
<dbReference type="InterPro" id="IPR020846">
    <property type="entry name" value="MFS_dom"/>
</dbReference>
<proteinExistence type="inferred from homology"/>
<dbReference type="EMBL" id="CP015217">
    <property type="protein sequence ID" value="AOP32651.1"/>
    <property type="molecule type" value="Genomic_DNA"/>
</dbReference>
<keyword evidence="6 7" id="KW-0472">Membrane</keyword>
<keyword evidence="3 7" id="KW-0812">Transmembrane</keyword>
<dbReference type="InterPro" id="IPR036259">
    <property type="entry name" value="MFS_trans_sf"/>
</dbReference>
<dbReference type="PANTHER" id="PTHR23515">
    <property type="entry name" value="HIGH-AFFINITY NITRATE TRANSPORTER 2.3"/>
    <property type="match status" value="1"/>
</dbReference>
<gene>
    <name evidence="9" type="ORF">A0128_01460</name>
</gene>
<feature type="transmembrane region" description="Helical" evidence="7">
    <location>
        <begin position="164"/>
        <end position="188"/>
    </location>
</feature>
<dbReference type="Gene3D" id="1.20.1250.20">
    <property type="entry name" value="MFS general substrate transporter like domains"/>
    <property type="match status" value="1"/>
</dbReference>
<feature type="domain" description="Major facilitator superfamily (MFS) profile" evidence="8">
    <location>
        <begin position="14"/>
        <end position="395"/>
    </location>
</feature>
<feature type="transmembrane region" description="Helical" evidence="7">
    <location>
        <begin position="273"/>
        <end position="293"/>
    </location>
</feature>
<dbReference type="CDD" id="cd17341">
    <property type="entry name" value="MFS_NRT2_like"/>
    <property type="match status" value="1"/>
</dbReference>
<keyword evidence="5" id="KW-0534">Nitrate assimilation</keyword>
<evidence type="ECO:0000313" key="9">
    <source>
        <dbReference type="EMBL" id="AOP32651.1"/>
    </source>
</evidence>
<evidence type="ECO:0000256" key="4">
    <source>
        <dbReference type="ARBA" id="ARBA00022989"/>
    </source>
</evidence>
<feature type="transmembrane region" description="Helical" evidence="7">
    <location>
        <begin position="332"/>
        <end position="354"/>
    </location>
</feature>
<comment type="subcellular location">
    <subcellularLocation>
        <location evidence="1">Membrane</location>
        <topology evidence="1">Multi-pass membrane protein</topology>
    </subcellularLocation>
</comment>
<dbReference type="PROSITE" id="PS50850">
    <property type="entry name" value="MFS"/>
    <property type="match status" value="1"/>
</dbReference>
<feature type="transmembrane region" description="Helical" evidence="7">
    <location>
        <begin position="212"/>
        <end position="237"/>
    </location>
</feature>
<dbReference type="OrthoDB" id="9773404at2"/>
<feature type="transmembrane region" description="Helical" evidence="7">
    <location>
        <begin position="81"/>
        <end position="100"/>
    </location>
</feature>
<dbReference type="SUPFAM" id="SSF103473">
    <property type="entry name" value="MFS general substrate transporter"/>
    <property type="match status" value="1"/>
</dbReference>
<feature type="transmembrane region" description="Helical" evidence="7">
    <location>
        <begin position="360"/>
        <end position="383"/>
    </location>
</feature>
<organism evidence="9 10">
    <name type="scientific">Leptospira tipperaryensis</name>
    <dbReference type="NCBI Taxonomy" id="2564040"/>
    <lineage>
        <taxon>Bacteria</taxon>
        <taxon>Pseudomonadati</taxon>
        <taxon>Spirochaetota</taxon>
        <taxon>Spirochaetia</taxon>
        <taxon>Leptospirales</taxon>
        <taxon>Leptospiraceae</taxon>
        <taxon>Leptospira</taxon>
    </lineage>
</organism>
<feature type="transmembrane region" description="Helical" evidence="7">
    <location>
        <begin position="299"/>
        <end position="320"/>
    </location>
</feature>
<evidence type="ECO:0000256" key="5">
    <source>
        <dbReference type="ARBA" id="ARBA00023063"/>
    </source>
</evidence>
<dbReference type="RefSeq" id="WP_069605901.1">
    <property type="nucleotide sequence ID" value="NZ_CP015217.1"/>
</dbReference>
<reference evidence="9 10" key="1">
    <citation type="submission" date="2016-04" db="EMBL/GenBank/DDBJ databases">
        <title>Complete genome seqeunce of Leptospira alstonii serovar Room22.</title>
        <authorList>
            <person name="Nally J.E."/>
            <person name="Bayles D.O."/>
            <person name="Hurley D."/>
            <person name="Fanning S."/>
            <person name="McMahon B.J."/>
            <person name="Arent Z."/>
        </authorList>
    </citation>
    <scope>NUCLEOTIDE SEQUENCE [LARGE SCALE GENOMIC DNA]</scope>
    <source>
        <strain evidence="9 10">GWTS #1</strain>
    </source>
</reference>
<evidence type="ECO:0000259" key="8">
    <source>
        <dbReference type="PROSITE" id="PS50850"/>
    </source>
</evidence>
<dbReference type="InterPro" id="IPR044772">
    <property type="entry name" value="NO3_transporter"/>
</dbReference>
<evidence type="ECO:0000256" key="2">
    <source>
        <dbReference type="ARBA" id="ARBA00008432"/>
    </source>
</evidence>
<feature type="transmembrane region" description="Helical" evidence="7">
    <location>
        <begin position="249"/>
        <end position="266"/>
    </location>
</feature>
<dbReference type="KEGG" id="laj:A0128_01460"/>
<evidence type="ECO:0000256" key="1">
    <source>
        <dbReference type="ARBA" id="ARBA00004141"/>
    </source>
</evidence>